<keyword evidence="2" id="KW-0479">Metal-binding</keyword>
<keyword evidence="9" id="KW-1185">Reference proteome</keyword>
<sequence length="299" mass="33581">MEVAFEKLVRSIVRLGIGGLLLVGASGELFPRICKEWYGLKDENGVFVEVPDRCHKQFDEVAKKYFGLKNADEVTLFVNRDFYALSAGSTLLPGGAVLGVPRWYLYQTKEDVENSGIQLGKYINRDSEVGVAVTKSFLPTDDMIAFTIGHELAHIEHHLDFKTFFTFSPPLWLYLTYRVASSTRKCFRLPVVLDALVKLCIYGFNYQAYRLAGQKVRHLAEFSADEISAKCDPRMAQGGVDHFATTLKRNAIQRVVLGEKGLECYTEEGDDIRSTSISTHPPLTERLLRVTAICDAPQD</sequence>
<keyword evidence="3 6" id="KW-0378">Hydrolase</keyword>
<evidence type="ECO:0000256" key="2">
    <source>
        <dbReference type="ARBA" id="ARBA00022723"/>
    </source>
</evidence>
<dbReference type="Proteomes" id="UP001163046">
    <property type="component" value="Unassembled WGS sequence"/>
</dbReference>
<dbReference type="GO" id="GO:0046872">
    <property type="term" value="F:metal ion binding"/>
    <property type="evidence" value="ECO:0007669"/>
    <property type="project" value="UniProtKB-KW"/>
</dbReference>
<protein>
    <recommendedName>
        <fullName evidence="7">Peptidase M48 domain-containing protein</fullName>
    </recommendedName>
</protein>
<dbReference type="GO" id="GO:0016020">
    <property type="term" value="C:membrane"/>
    <property type="evidence" value="ECO:0007669"/>
    <property type="project" value="TreeGrafter"/>
</dbReference>
<keyword evidence="4 6" id="KW-0862">Zinc</keyword>
<dbReference type="InterPro" id="IPR026620">
    <property type="entry name" value="TMEM177"/>
</dbReference>
<dbReference type="PANTHER" id="PTHR21824:SF4">
    <property type="entry name" value="TRANSMEMBRANE PROTEIN 177"/>
    <property type="match status" value="1"/>
</dbReference>
<keyword evidence="5 6" id="KW-0482">Metalloprotease</keyword>
<evidence type="ECO:0000313" key="9">
    <source>
        <dbReference type="Proteomes" id="UP001163046"/>
    </source>
</evidence>
<feature type="domain" description="Peptidase M48" evidence="7">
    <location>
        <begin position="140"/>
        <end position="290"/>
    </location>
</feature>
<dbReference type="OrthoDB" id="110174at2759"/>
<dbReference type="GO" id="GO:0006508">
    <property type="term" value="P:proteolysis"/>
    <property type="evidence" value="ECO:0007669"/>
    <property type="project" value="UniProtKB-KW"/>
</dbReference>
<reference evidence="8" key="1">
    <citation type="submission" date="2023-01" db="EMBL/GenBank/DDBJ databases">
        <title>Genome assembly of the deep-sea coral Lophelia pertusa.</title>
        <authorList>
            <person name="Herrera S."/>
            <person name="Cordes E."/>
        </authorList>
    </citation>
    <scope>NUCLEOTIDE SEQUENCE</scope>
    <source>
        <strain evidence="8">USNM1676648</strain>
        <tissue evidence="8">Polyp</tissue>
    </source>
</reference>
<evidence type="ECO:0000313" key="8">
    <source>
        <dbReference type="EMBL" id="KAJ7393475.1"/>
    </source>
</evidence>
<dbReference type="EMBL" id="MU825398">
    <property type="protein sequence ID" value="KAJ7393475.1"/>
    <property type="molecule type" value="Genomic_DNA"/>
</dbReference>
<organism evidence="8 9">
    <name type="scientific">Desmophyllum pertusum</name>
    <dbReference type="NCBI Taxonomy" id="174260"/>
    <lineage>
        <taxon>Eukaryota</taxon>
        <taxon>Metazoa</taxon>
        <taxon>Cnidaria</taxon>
        <taxon>Anthozoa</taxon>
        <taxon>Hexacorallia</taxon>
        <taxon>Scleractinia</taxon>
        <taxon>Caryophylliina</taxon>
        <taxon>Caryophylliidae</taxon>
        <taxon>Desmophyllum</taxon>
    </lineage>
</organism>
<evidence type="ECO:0000256" key="5">
    <source>
        <dbReference type="ARBA" id="ARBA00023049"/>
    </source>
</evidence>
<comment type="cofactor">
    <cofactor evidence="6">
        <name>Zn(2+)</name>
        <dbReference type="ChEBI" id="CHEBI:29105"/>
    </cofactor>
    <text evidence="6">Binds 1 zinc ion per subunit.</text>
</comment>
<comment type="similarity">
    <text evidence="6">Belongs to the peptidase M48 family.</text>
</comment>
<evidence type="ECO:0000259" key="7">
    <source>
        <dbReference type="Pfam" id="PF01435"/>
    </source>
</evidence>
<evidence type="ECO:0000256" key="1">
    <source>
        <dbReference type="ARBA" id="ARBA00022670"/>
    </source>
</evidence>
<keyword evidence="1 6" id="KW-0645">Protease</keyword>
<evidence type="ECO:0000256" key="4">
    <source>
        <dbReference type="ARBA" id="ARBA00022833"/>
    </source>
</evidence>
<name>A0A9X0A5D7_9CNID</name>
<proteinExistence type="inferred from homology"/>
<comment type="caution">
    <text evidence="8">The sequence shown here is derived from an EMBL/GenBank/DDBJ whole genome shotgun (WGS) entry which is preliminary data.</text>
</comment>
<dbReference type="InterPro" id="IPR001915">
    <property type="entry name" value="Peptidase_M48"/>
</dbReference>
<dbReference type="GO" id="GO:0004222">
    <property type="term" value="F:metalloendopeptidase activity"/>
    <property type="evidence" value="ECO:0007669"/>
    <property type="project" value="InterPro"/>
</dbReference>
<evidence type="ECO:0000256" key="3">
    <source>
        <dbReference type="ARBA" id="ARBA00022801"/>
    </source>
</evidence>
<gene>
    <name evidence="8" type="ORF">OS493_006456</name>
</gene>
<evidence type="ECO:0000256" key="6">
    <source>
        <dbReference type="RuleBase" id="RU003983"/>
    </source>
</evidence>
<dbReference type="AlphaFoldDB" id="A0A9X0A5D7"/>
<dbReference type="PANTHER" id="PTHR21824">
    <property type="entry name" value="TRANSMEMBRANE PROTEIN 177"/>
    <property type="match status" value="1"/>
</dbReference>
<accession>A0A9X0A5D7</accession>
<dbReference type="Pfam" id="PF01435">
    <property type="entry name" value="Peptidase_M48"/>
    <property type="match status" value="1"/>
</dbReference>